<dbReference type="PANTHER" id="PTHR30535">
    <property type="entry name" value="VITAMIN B12-BINDING PROTEIN"/>
    <property type="match status" value="1"/>
</dbReference>
<dbReference type="OrthoDB" id="9816357at2"/>
<keyword evidence="4" id="KW-1185">Reference proteome</keyword>
<accession>A0A0L8V487</accession>
<dbReference type="SUPFAM" id="SSF53807">
    <property type="entry name" value="Helical backbone' metal receptor"/>
    <property type="match status" value="1"/>
</dbReference>
<dbReference type="InterPro" id="IPR050902">
    <property type="entry name" value="ABC_Transporter_SBP"/>
</dbReference>
<dbReference type="Pfam" id="PF01497">
    <property type="entry name" value="Peripla_BP_2"/>
    <property type="match status" value="1"/>
</dbReference>
<dbReference type="Proteomes" id="UP000036958">
    <property type="component" value="Unassembled WGS sequence"/>
</dbReference>
<protein>
    <recommendedName>
        <fullName evidence="2">Fe/B12 periplasmic-binding domain-containing protein</fullName>
    </recommendedName>
</protein>
<dbReference type="RefSeq" id="WP_053186960.1">
    <property type="nucleotide sequence ID" value="NZ_LGIA01000192.1"/>
</dbReference>
<dbReference type="InterPro" id="IPR002491">
    <property type="entry name" value="ABC_transptr_periplasmic_BD"/>
</dbReference>
<dbReference type="NCBIfam" id="NF038402">
    <property type="entry name" value="TroA_like"/>
    <property type="match status" value="1"/>
</dbReference>
<feature type="domain" description="Fe/B12 periplasmic-binding" evidence="2">
    <location>
        <begin position="29"/>
        <end position="276"/>
    </location>
</feature>
<organism evidence="3 4">
    <name type="scientific">Sunxiuqinia dokdonensis</name>
    <dbReference type="NCBI Taxonomy" id="1409788"/>
    <lineage>
        <taxon>Bacteria</taxon>
        <taxon>Pseudomonadati</taxon>
        <taxon>Bacteroidota</taxon>
        <taxon>Bacteroidia</taxon>
        <taxon>Marinilabiliales</taxon>
        <taxon>Prolixibacteraceae</taxon>
        <taxon>Sunxiuqinia</taxon>
    </lineage>
</organism>
<dbReference type="InterPro" id="IPR054828">
    <property type="entry name" value="Vit_B12_bind_prot"/>
</dbReference>
<dbReference type="EMBL" id="LGIA01000192">
    <property type="protein sequence ID" value="KOH43310.1"/>
    <property type="molecule type" value="Genomic_DNA"/>
</dbReference>
<keyword evidence="1" id="KW-0732">Signal</keyword>
<evidence type="ECO:0000259" key="2">
    <source>
        <dbReference type="PROSITE" id="PS50983"/>
    </source>
</evidence>
<dbReference type="GO" id="GO:0071281">
    <property type="term" value="P:cellular response to iron ion"/>
    <property type="evidence" value="ECO:0007669"/>
    <property type="project" value="TreeGrafter"/>
</dbReference>
<comment type="caution">
    <text evidence="3">The sequence shown here is derived from an EMBL/GenBank/DDBJ whole genome shotgun (WGS) entry which is preliminary data.</text>
</comment>
<dbReference type="Gene3D" id="3.40.50.1980">
    <property type="entry name" value="Nitrogenase molybdenum iron protein domain"/>
    <property type="match status" value="2"/>
</dbReference>
<evidence type="ECO:0000313" key="4">
    <source>
        <dbReference type="Proteomes" id="UP000036958"/>
    </source>
</evidence>
<name>A0A0L8V487_9BACT</name>
<evidence type="ECO:0000313" key="3">
    <source>
        <dbReference type="EMBL" id="KOH43310.1"/>
    </source>
</evidence>
<sequence>MMKKFGISILTLVFLCLVVFTTYGKTPQRIISLAPSLTKNLYLLGAGDLLVGCTSYCTLQSETDAEVVASAIQVNYEKAVMLKPDLVITTTLTKPKTIDTFKKLGVEVLVFETPQSFDAICSQFIDLGEQVGKKTEAEATIADAKERQEKIKEKIPADAPRQKIFMQIGANPLFGVVPNTFMNDFVRFSETENIAADLAVGSINRETVLVRNPDIIVVVLMGLIGEEEKKQWESYASLSAVKKNQIFIMNADKACSPTPLSFVETLDELITQIYLR</sequence>
<proteinExistence type="predicted"/>
<evidence type="ECO:0000256" key="1">
    <source>
        <dbReference type="ARBA" id="ARBA00022729"/>
    </source>
</evidence>
<dbReference type="STRING" id="1409788.NC99_38700"/>
<gene>
    <name evidence="3" type="ORF">NC99_38700</name>
</gene>
<dbReference type="PANTHER" id="PTHR30535:SF34">
    <property type="entry name" value="MOLYBDATE-BINDING PROTEIN MOLA"/>
    <property type="match status" value="1"/>
</dbReference>
<dbReference type="PROSITE" id="PS50983">
    <property type="entry name" value="FE_B12_PBP"/>
    <property type="match status" value="1"/>
</dbReference>
<dbReference type="AlphaFoldDB" id="A0A0L8V487"/>
<reference evidence="4" key="1">
    <citation type="submission" date="2015-07" db="EMBL/GenBank/DDBJ databases">
        <title>Genome sequencing of Sunxiuqinia dokdonensis strain SK.</title>
        <authorList>
            <person name="Ahn S."/>
            <person name="Kim B.-C."/>
        </authorList>
    </citation>
    <scope>NUCLEOTIDE SEQUENCE [LARGE SCALE GENOMIC DNA]</scope>
    <source>
        <strain evidence="4">SK</strain>
    </source>
</reference>